<dbReference type="PANTHER" id="PTHR31672:SF13">
    <property type="entry name" value="F-BOX PROTEIN CPR30-LIKE"/>
    <property type="match status" value="1"/>
</dbReference>
<proteinExistence type="predicted"/>
<evidence type="ECO:0000313" key="3">
    <source>
        <dbReference type="Proteomes" id="UP000029121"/>
    </source>
</evidence>
<dbReference type="InterPro" id="IPR050796">
    <property type="entry name" value="SCF_F-box_component"/>
</dbReference>
<dbReference type="InterPro" id="IPR006527">
    <property type="entry name" value="F-box-assoc_dom_typ1"/>
</dbReference>
<keyword evidence="3" id="KW-1185">Reference proteome</keyword>
<dbReference type="SMART" id="SM00256">
    <property type="entry name" value="FBOX"/>
    <property type="match status" value="1"/>
</dbReference>
<dbReference type="Gene3D" id="1.20.1280.50">
    <property type="match status" value="1"/>
</dbReference>
<feature type="non-terminal residue" evidence="2">
    <location>
        <position position="397"/>
    </location>
</feature>
<dbReference type="Pfam" id="PF00646">
    <property type="entry name" value="F-box"/>
    <property type="match status" value="1"/>
</dbReference>
<name>R0HFE1_9BRAS</name>
<protein>
    <recommendedName>
        <fullName evidence="1">F-box domain-containing protein</fullName>
    </recommendedName>
</protein>
<dbReference type="PROSITE" id="PS50181">
    <property type="entry name" value="FBOX"/>
    <property type="match status" value="1"/>
</dbReference>
<dbReference type="InterPro" id="IPR017451">
    <property type="entry name" value="F-box-assoc_interact_dom"/>
</dbReference>
<sequence length="397" mass="45911">MSDLPGDLVEEILCRVPATSLSQLRYTCKQWNNIFNNRTFTRKHSDKAAKQFQVLMLKHNEVCMMSVNFCGVPSIEIKGEYGLTNPQATFEIFQVSHCEGLLLCTNRRYSRIVVWNPCTGETNWLRPRKRGWSCVLGSYQDKNYGGNSYKILSFPDGKYKRFAIYEINTKVWKTLDVTLDCKLECFDYGKSLKGKTYWFAFDKNEEQLGMFLVSFDYTREIFERLLLPCLCRYYEAFSVSVVREEKLSVLLQNGDASKTEIWVTNKIDNDTKVVSWSKFLTVDLKAQLCIGGFTNFLVDEEKKFIVVCQCSLLGDFPIKQVVYIGGEDNKVIQVYSGYTSSLQCLFYYVPSLTQISCVSNSKTWLSSKLIPFMFSLLFLDGKTRQYLNNNNKIMFTC</sequence>
<evidence type="ECO:0000313" key="2">
    <source>
        <dbReference type="EMBL" id="EOA28364.1"/>
    </source>
</evidence>
<dbReference type="Proteomes" id="UP000029121">
    <property type="component" value="Unassembled WGS sequence"/>
</dbReference>
<feature type="domain" description="F-box" evidence="1">
    <location>
        <begin position="1"/>
        <end position="44"/>
    </location>
</feature>
<dbReference type="PANTHER" id="PTHR31672">
    <property type="entry name" value="BNACNNG10540D PROTEIN"/>
    <property type="match status" value="1"/>
</dbReference>
<dbReference type="CDD" id="cd22157">
    <property type="entry name" value="F-box_AtFBW1-like"/>
    <property type="match status" value="1"/>
</dbReference>
<dbReference type="SUPFAM" id="SSF81383">
    <property type="entry name" value="F-box domain"/>
    <property type="match status" value="1"/>
</dbReference>
<dbReference type="EMBL" id="KB870808">
    <property type="protein sequence ID" value="EOA28364.1"/>
    <property type="molecule type" value="Genomic_DNA"/>
</dbReference>
<dbReference type="Pfam" id="PF07734">
    <property type="entry name" value="FBA_1"/>
    <property type="match status" value="1"/>
</dbReference>
<dbReference type="InterPro" id="IPR036047">
    <property type="entry name" value="F-box-like_dom_sf"/>
</dbReference>
<organism evidence="2 3">
    <name type="scientific">Capsella rubella</name>
    <dbReference type="NCBI Taxonomy" id="81985"/>
    <lineage>
        <taxon>Eukaryota</taxon>
        <taxon>Viridiplantae</taxon>
        <taxon>Streptophyta</taxon>
        <taxon>Embryophyta</taxon>
        <taxon>Tracheophyta</taxon>
        <taxon>Spermatophyta</taxon>
        <taxon>Magnoliopsida</taxon>
        <taxon>eudicotyledons</taxon>
        <taxon>Gunneridae</taxon>
        <taxon>Pentapetalae</taxon>
        <taxon>rosids</taxon>
        <taxon>malvids</taxon>
        <taxon>Brassicales</taxon>
        <taxon>Brassicaceae</taxon>
        <taxon>Camelineae</taxon>
        <taxon>Capsella</taxon>
    </lineage>
</organism>
<dbReference type="InterPro" id="IPR001810">
    <property type="entry name" value="F-box_dom"/>
</dbReference>
<gene>
    <name evidence="2" type="ORF">CARUB_v10024569mg</name>
</gene>
<dbReference type="AlphaFoldDB" id="R0HFE1"/>
<accession>R0HFE1</accession>
<reference evidence="3" key="1">
    <citation type="journal article" date="2013" name="Nat. Genet.">
        <title>The Capsella rubella genome and the genomic consequences of rapid mating system evolution.</title>
        <authorList>
            <person name="Slotte T."/>
            <person name="Hazzouri K.M."/>
            <person name="Agren J.A."/>
            <person name="Koenig D."/>
            <person name="Maumus F."/>
            <person name="Guo Y.L."/>
            <person name="Steige K."/>
            <person name="Platts A.E."/>
            <person name="Escobar J.S."/>
            <person name="Newman L.K."/>
            <person name="Wang W."/>
            <person name="Mandakova T."/>
            <person name="Vello E."/>
            <person name="Smith L.M."/>
            <person name="Henz S.R."/>
            <person name="Steffen J."/>
            <person name="Takuno S."/>
            <person name="Brandvain Y."/>
            <person name="Coop G."/>
            <person name="Andolfatto P."/>
            <person name="Hu T.T."/>
            <person name="Blanchette M."/>
            <person name="Clark R.M."/>
            <person name="Quesneville H."/>
            <person name="Nordborg M."/>
            <person name="Gaut B.S."/>
            <person name="Lysak M.A."/>
            <person name="Jenkins J."/>
            <person name="Grimwood J."/>
            <person name="Chapman J."/>
            <person name="Prochnik S."/>
            <person name="Shu S."/>
            <person name="Rokhsar D."/>
            <person name="Schmutz J."/>
            <person name="Weigel D."/>
            <person name="Wright S.I."/>
        </authorList>
    </citation>
    <scope>NUCLEOTIDE SEQUENCE [LARGE SCALE GENOMIC DNA]</scope>
    <source>
        <strain evidence="3">cv. Monte Gargano</strain>
    </source>
</reference>
<evidence type="ECO:0000259" key="1">
    <source>
        <dbReference type="PROSITE" id="PS50181"/>
    </source>
</evidence>
<dbReference type="NCBIfam" id="TIGR01640">
    <property type="entry name" value="F_box_assoc_1"/>
    <property type="match status" value="1"/>
</dbReference>